<sequence length="443" mass="50321">MSNNPRRVALSVINDVLNNGAYANIALNEKIKSENLTELDKKLVTQLVYGTISMKITLDWYTKPFVKKTKKWVKNLLAMTVYQMIYMDRIPTSAAVDEAVKIAKKQGDKRLAGFVNGVLRNFTRAELRSFDEISDSTEKLSVQYSMPIDLTKKFVKQFGFEKTVKIFKSLAEPSRASLRVNLSKTDLQTELNRLLRDYDVVPSEISETGIVAESGHFADLLDFNDGLITIQDESSQLVAVVLDPQPHDRILDACAAPGGKTVHMAEYLSESGHIEALDLYDHKLRLIKQNAERLGQMDKITLTKLDARQSFEKFGANRFDKILIDAPCSGIGLIRRKPDIKYRKETTDFTNLQKIQLEILENTCQTLINHGIIVYSTCTIFDEENFQVIDKFLARHPEFEKVALTHERADIVKDGCLFITPDAYHTDGFFIAKLRKSNLNENE</sequence>
<dbReference type="CDD" id="cd02440">
    <property type="entry name" value="AdoMet_MTases"/>
    <property type="match status" value="1"/>
</dbReference>
<dbReference type="NCBIfam" id="TIGR00563">
    <property type="entry name" value="rsmB"/>
    <property type="match status" value="1"/>
</dbReference>
<dbReference type="PANTHER" id="PTHR22807">
    <property type="entry name" value="NOP2 YEAST -RELATED NOL1/NOP2/FMU SUN DOMAIN-CONTAINING"/>
    <property type="match status" value="1"/>
</dbReference>
<dbReference type="EMBL" id="BLLI01000006">
    <property type="protein sequence ID" value="GFH41819.1"/>
    <property type="molecule type" value="Genomic_DNA"/>
</dbReference>
<comment type="subcellular location">
    <subcellularLocation>
        <location evidence="2">Cytoplasm</location>
    </subcellularLocation>
</comment>
<evidence type="ECO:0000256" key="11">
    <source>
        <dbReference type="ARBA" id="ARBA00030399"/>
    </source>
</evidence>
<evidence type="ECO:0000256" key="5">
    <source>
        <dbReference type="ARBA" id="ARBA00022490"/>
    </source>
</evidence>
<name>A0A6A0B8T1_9LACT</name>
<evidence type="ECO:0000256" key="4">
    <source>
        <dbReference type="ARBA" id="ARBA00012140"/>
    </source>
</evidence>
<evidence type="ECO:0000256" key="6">
    <source>
        <dbReference type="ARBA" id="ARBA00022552"/>
    </source>
</evidence>
<organism evidence="16 17">
    <name type="scientific">Pseudolactococcus hodotermopsidis</name>
    <dbReference type="NCBI Taxonomy" id="2709157"/>
    <lineage>
        <taxon>Bacteria</taxon>
        <taxon>Bacillati</taxon>
        <taxon>Bacillota</taxon>
        <taxon>Bacilli</taxon>
        <taxon>Lactobacillales</taxon>
        <taxon>Streptococcaceae</taxon>
        <taxon>Pseudolactococcus</taxon>
    </lineage>
</organism>
<comment type="catalytic activity">
    <reaction evidence="13">
        <text>cytidine(967) in 16S rRNA + S-adenosyl-L-methionine = 5-methylcytidine(967) in 16S rRNA + S-adenosyl-L-homocysteine + H(+)</text>
        <dbReference type="Rhea" id="RHEA:42748"/>
        <dbReference type="Rhea" id="RHEA-COMP:10219"/>
        <dbReference type="Rhea" id="RHEA-COMP:10220"/>
        <dbReference type="ChEBI" id="CHEBI:15378"/>
        <dbReference type="ChEBI" id="CHEBI:57856"/>
        <dbReference type="ChEBI" id="CHEBI:59789"/>
        <dbReference type="ChEBI" id="CHEBI:74483"/>
        <dbReference type="ChEBI" id="CHEBI:82748"/>
        <dbReference type="EC" id="2.1.1.176"/>
    </reaction>
</comment>
<dbReference type="Pfam" id="PF01029">
    <property type="entry name" value="NusB"/>
    <property type="match status" value="1"/>
</dbReference>
<keyword evidence="7 14" id="KW-0489">Methyltransferase</keyword>
<dbReference type="FunFam" id="1.10.940.10:FF:000006">
    <property type="entry name" value="16S rRNA (Cytosine(967)-C(5))-methyltransferase RsmB"/>
    <property type="match status" value="1"/>
</dbReference>
<evidence type="ECO:0000256" key="10">
    <source>
        <dbReference type="ARBA" id="ARBA00022884"/>
    </source>
</evidence>
<keyword evidence="10 14" id="KW-0694">RNA-binding</keyword>
<gene>
    <name evidence="16" type="primary">sunL</name>
    <name evidence="16" type="ORF">Hs30E_03700</name>
</gene>
<evidence type="ECO:0000256" key="3">
    <source>
        <dbReference type="ARBA" id="ARBA00007494"/>
    </source>
</evidence>
<feature type="binding site" evidence="14">
    <location>
        <position position="325"/>
    </location>
    <ligand>
        <name>S-adenosyl-L-methionine</name>
        <dbReference type="ChEBI" id="CHEBI:59789"/>
    </ligand>
</feature>
<dbReference type="PROSITE" id="PS01153">
    <property type="entry name" value="NOL1_NOP2_SUN"/>
    <property type="match status" value="1"/>
</dbReference>
<evidence type="ECO:0000313" key="16">
    <source>
        <dbReference type="EMBL" id="GFH41819.1"/>
    </source>
</evidence>
<evidence type="ECO:0000313" key="17">
    <source>
        <dbReference type="Proteomes" id="UP000480303"/>
    </source>
</evidence>
<feature type="binding site" evidence="14">
    <location>
        <position position="306"/>
    </location>
    <ligand>
        <name>S-adenosyl-L-methionine</name>
        <dbReference type="ChEBI" id="CHEBI:59789"/>
    </ligand>
</feature>
<dbReference type="RefSeq" id="WP_172207547.1">
    <property type="nucleotide sequence ID" value="NZ_BLLI01000006.1"/>
</dbReference>
<dbReference type="InterPro" id="IPR001678">
    <property type="entry name" value="MeTrfase_RsmB-F_NOP2_dom"/>
</dbReference>
<comment type="similarity">
    <text evidence="3 14">Belongs to the class I-like SAM-binding methyltransferase superfamily. RsmB/NOP family.</text>
</comment>
<reference evidence="16 17" key="1">
    <citation type="submission" date="2020-02" db="EMBL/GenBank/DDBJ databases">
        <title>Draft genome sequence of Lactococcus sp. Hs30E4-3.</title>
        <authorList>
            <person name="Noda S."/>
            <person name="Yuki M."/>
            <person name="Ohkuma M."/>
        </authorList>
    </citation>
    <scope>NUCLEOTIDE SEQUENCE [LARGE SCALE GENOMIC DNA]</scope>
    <source>
        <strain evidence="16 17">Hs30E4-3</strain>
    </source>
</reference>
<dbReference type="NCBIfam" id="NF011494">
    <property type="entry name" value="PRK14902.1"/>
    <property type="match status" value="1"/>
</dbReference>
<keyword evidence="9 14" id="KW-0949">S-adenosyl-L-methionine</keyword>
<dbReference type="InterPro" id="IPR029063">
    <property type="entry name" value="SAM-dependent_MTases_sf"/>
</dbReference>
<dbReference type="AlphaFoldDB" id="A0A6A0B8T1"/>
<dbReference type="PROSITE" id="PS51686">
    <property type="entry name" value="SAM_MT_RSMB_NOP"/>
    <property type="match status" value="1"/>
</dbReference>
<evidence type="ECO:0000259" key="15">
    <source>
        <dbReference type="PROSITE" id="PS51686"/>
    </source>
</evidence>
<dbReference type="FunFam" id="3.40.50.150:FF:000022">
    <property type="entry name" value="Ribosomal RNA small subunit methyltransferase B"/>
    <property type="match status" value="1"/>
</dbReference>
<protein>
    <recommendedName>
        <fullName evidence="4">16S rRNA (cytosine(967)-C(5))-methyltransferase</fullName>
        <ecNumber evidence="4">2.1.1.176</ecNumber>
    </recommendedName>
    <alternativeName>
        <fullName evidence="11">16S rRNA m5C967 methyltransferase</fullName>
    </alternativeName>
    <alternativeName>
        <fullName evidence="12">rRNA (cytosine-C(5)-)-methyltransferase RsmB</fullName>
    </alternativeName>
</protein>
<feature type="binding site" evidence="14">
    <location>
        <position position="278"/>
    </location>
    <ligand>
        <name>S-adenosyl-L-methionine</name>
        <dbReference type="ChEBI" id="CHEBI:59789"/>
    </ligand>
</feature>
<dbReference type="PANTHER" id="PTHR22807:SF53">
    <property type="entry name" value="RIBOSOMAL RNA SMALL SUBUNIT METHYLTRANSFERASE B-RELATED"/>
    <property type="match status" value="1"/>
</dbReference>
<accession>A0A6A0B8T1</accession>
<evidence type="ECO:0000256" key="7">
    <source>
        <dbReference type="ARBA" id="ARBA00022603"/>
    </source>
</evidence>
<comment type="caution">
    <text evidence="16">The sequence shown here is derived from an EMBL/GenBank/DDBJ whole genome shotgun (WGS) entry which is preliminary data.</text>
</comment>
<dbReference type="Gene3D" id="1.10.940.10">
    <property type="entry name" value="NusB-like"/>
    <property type="match status" value="1"/>
</dbReference>
<dbReference type="GO" id="GO:0006355">
    <property type="term" value="P:regulation of DNA-templated transcription"/>
    <property type="evidence" value="ECO:0007669"/>
    <property type="project" value="InterPro"/>
</dbReference>
<dbReference type="InterPro" id="IPR004573">
    <property type="entry name" value="rRNA_ssu_MeTfrase_B"/>
</dbReference>
<evidence type="ECO:0000256" key="14">
    <source>
        <dbReference type="PROSITE-ProRule" id="PRU01023"/>
    </source>
</evidence>
<dbReference type="GO" id="GO:0005737">
    <property type="term" value="C:cytoplasm"/>
    <property type="evidence" value="ECO:0007669"/>
    <property type="project" value="UniProtKB-SubCell"/>
</dbReference>
<keyword evidence="6" id="KW-0698">rRNA processing</keyword>
<keyword evidence="5" id="KW-0963">Cytoplasm</keyword>
<evidence type="ECO:0000256" key="12">
    <source>
        <dbReference type="ARBA" id="ARBA00031088"/>
    </source>
</evidence>
<feature type="binding site" evidence="14">
    <location>
        <begin position="254"/>
        <end position="260"/>
    </location>
    <ligand>
        <name>S-adenosyl-L-methionine</name>
        <dbReference type="ChEBI" id="CHEBI:59789"/>
    </ligand>
</feature>
<comment type="function">
    <text evidence="1">Specifically methylates the cytosine at position 967 (m5C967) of 16S rRNA.</text>
</comment>
<dbReference type="SUPFAM" id="SSF48013">
    <property type="entry name" value="NusB-like"/>
    <property type="match status" value="1"/>
</dbReference>
<keyword evidence="17" id="KW-1185">Reference proteome</keyword>
<proteinExistence type="inferred from homology"/>
<dbReference type="PRINTS" id="PR02008">
    <property type="entry name" value="RCMTFAMILY"/>
</dbReference>
<evidence type="ECO:0000256" key="9">
    <source>
        <dbReference type="ARBA" id="ARBA00022691"/>
    </source>
</evidence>
<dbReference type="GO" id="GO:0003723">
    <property type="term" value="F:RNA binding"/>
    <property type="evidence" value="ECO:0007669"/>
    <property type="project" value="UniProtKB-UniRule"/>
</dbReference>
<dbReference type="Gene3D" id="3.30.70.1170">
    <property type="entry name" value="Sun protein, domain 3"/>
    <property type="match status" value="1"/>
</dbReference>
<keyword evidence="8 14" id="KW-0808">Transferase</keyword>
<dbReference type="EC" id="2.1.1.176" evidence="4"/>
<dbReference type="InterPro" id="IPR018314">
    <property type="entry name" value="RsmB/NOL1/NOP2-like_CS"/>
</dbReference>
<dbReference type="Gene3D" id="3.40.50.150">
    <property type="entry name" value="Vaccinia Virus protein VP39"/>
    <property type="match status" value="1"/>
</dbReference>
<feature type="domain" description="SAM-dependent MTase RsmB/NOP-type" evidence="15">
    <location>
        <begin position="166"/>
        <end position="437"/>
    </location>
</feature>
<dbReference type="InterPro" id="IPR006027">
    <property type="entry name" value="NusB_RsmB_TIM44"/>
</dbReference>
<dbReference type="InterPro" id="IPR049560">
    <property type="entry name" value="MeTrfase_RsmB-F_NOP2_cat"/>
</dbReference>
<dbReference type="GO" id="GO:0008649">
    <property type="term" value="F:rRNA methyltransferase activity"/>
    <property type="evidence" value="ECO:0007669"/>
    <property type="project" value="InterPro"/>
</dbReference>
<evidence type="ECO:0000256" key="13">
    <source>
        <dbReference type="ARBA" id="ARBA00047283"/>
    </source>
</evidence>
<feature type="active site" description="Nucleophile" evidence="14">
    <location>
        <position position="378"/>
    </location>
</feature>
<dbReference type="Pfam" id="PF01189">
    <property type="entry name" value="Methyltr_RsmB-F"/>
    <property type="match status" value="1"/>
</dbReference>
<dbReference type="InterPro" id="IPR023267">
    <property type="entry name" value="RCMT"/>
</dbReference>
<dbReference type="InterPro" id="IPR035926">
    <property type="entry name" value="NusB-like_sf"/>
</dbReference>
<dbReference type="Proteomes" id="UP000480303">
    <property type="component" value="Unassembled WGS sequence"/>
</dbReference>
<evidence type="ECO:0000256" key="8">
    <source>
        <dbReference type="ARBA" id="ARBA00022679"/>
    </source>
</evidence>
<evidence type="ECO:0000256" key="1">
    <source>
        <dbReference type="ARBA" id="ARBA00002724"/>
    </source>
</evidence>
<evidence type="ECO:0000256" key="2">
    <source>
        <dbReference type="ARBA" id="ARBA00004496"/>
    </source>
</evidence>
<dbReference type="SUPFAM" id="SSF53335">
    <property type="entry name" value="S-adenosyl-L-methionine-dependent methyltransferases"/>
    <property type="match status" value="1"/>
</dbReference>